<accession>A0A3P7TUL5</accession>
<name>A0A3P7TUL5_9BILA</name>
<feature type="compositionally biased region" description="Low complexity" evidence="1">
    <location>
        <begin position="187"/>
        <end position="198"/>
    </location>
</feature>
<dbReference type="Proteomes" id="UP000280834">
    <property type="component" value="Unassembled WGS sequence"/>
</dbReference>
<keyword evidence="3" id="KW-1185">Reference proteome</keyword>
<sequence length="206" mass="22045">MSSSSGTLTDETYPSTSTADTSIFDEKATLQDCQLSRLIRRRCRFLLPSNISHKLLRIALKQPATLKHLSITSVKVGESNLLPVVVNDATLSLLSLPYPSTGSEMNSLAGVPVNANATDRANIYDPYQSENGRHELTPSTSAGHIPGKRKAGVINNDIYQTGVGMHGYMGTVSGQSNATNAVASVKQQQSQTTSNTSSPLLVNLLR</sequence>
<evidence type="ECO:0000313" key="2">
    <source>
        <dbReference type="EMBL" id="VDO16164.1"/>
    </source>
</evidence>
<dbReference type="EMBL" id="UZAG01003963">
    <property type="protein sequence ID" value="VDO16164.1"/>
    <property type="molecule type" value="Genomic_DNA"/>
</dbReference>
<evidence type="ECO:0000313" key="3">
    <source>
        <dbReference type="Proteomes" id="UP000280834"/>
    </source>
</evidence>
<evidence type="ECO:0000256" key="1">
    <source>
        <dbReference type="SAM" id="MobiDB-lite"/>
    </source>
</evidence>
<proteinExistence type="predicted"/>
<gene>
    <name evidence="2" type="ORF">BTMF_LOCUS4130</name>
</gene>
<organism evidence="2 3">
    <name type="scientific">Brugia timori</name>
    <dbReference type="NCBI Taxonomy" id="42155"/>
    <lineage>
        <taxon>Eukaryota</taxon>
        <taxon>Metazoa</taxon>
        <taxon>Ecdysozoa</taxon>
        <taxon>Nematoda</taxon>
        <taxon>Chromadorea</taxon>
        <taxon>Rhabditida</taxon>
        <taxon>Spirurina</taxon>
        <taxon>Spiruromorpha</taxon>
        <taxon>Filarioidea</taxon>
        <taxon>Onchocercidae</taxon>
        <taxon>Brugia</taxon>
    </lineage>
</organism>
<feature type="region of interest" description="Disordered" evidence="1">
    <location>
        <begin position="128"/>
        <end position="148"/>
    </location>
</feature>
<reference evidence="2 3" key="1">
    <citation type="submission" date="2018-11" db="EMBL/GenBank/DDBJ databases">
        <authorList>
            <consortium name="Pathogen Informatics"/>
        </authorList>
    </citation>
    <scope>NUCLEOTIDE SEQUENCE [LARGE SCALE GENOMIC DNA]</scope>
</reference>
<protein>
    <submittedName>
        <fullName evidence="2">Uncharacterized protein</fullName>
    </submittedName>
</protein>
<dbReference type="AlphaFoldDB" id="A0A3P7TUL5"/>
<feature type="region of interest" description="Disordered" evidence="1">
    <location>
        <begin position="186"/>
        <end position="206"/>
    </location>
</feature>